<evidence type="ECO:0000259" key="6">
    <source>
        <dbReference type="PROSITE" id="PS51012"/>
    </source>
</evidence>
<protein>
    <recommendedName>
        <fullName evidence="5">Transport permease protein</fullName>
    </recommendedName>
</protein>
<feature type="transmembrane region" description="Helical" evidence="5">
    <location>
        <begin position="135"/>
        <end position="158"/>
    </location>
</feature>
<name>A0A926EDK5_9FIRM</name>
<evidence type="ECO:0000256" key="5">
    <source>
        <dbReference type="RuleBase" id="RU361157"/>
    </source>
</evidence>
<evidence type="ECO:0000256" key="2">
    <source>
        <dbReference type="ARBA" id="ARBA00022692"/>
    </source>
</evidence>
<comment type="similarity">
    <text evidence="5">Belongs to the ABC-2 integral membrane protein family.</text>
</comment>
<dbReference type="PANTHER" id="PTHR43027:SF1">
    <property type="entry name" value="DOXORUBICIN RESISTANCE ABC TRANSPORTER PERMEASE PROTEIN DRRC-RELATED"/>
    <property type="match status" value="1"/>
</dbReference>
<keyword evidence="2 5" id="KW-0812">Transmembrane</keyword>
<keyword evidence="3 5" id="KW-1133">Transmembrane helix</keyword>
<dbReference type="AlphaFoldDB" id="A0A926EDK5"/>
<dbReference type="InterPro" id="IPR047817">
    <property type="entry name" value="ABC2_TM_bact-type"/>
</dbReference>
<feature type="transmembrane region" description="Helical" evidence="5">
    <location>
        <begin position="219"/>
        <end position="238"/>
    </location>
</feature>
<feature type="transmembrane region" description="Helical" evidence="5">
    <location>
        <begin position="21"/>
        <end position="38"/>
    </location>
</feature>
<dbReference type="RefSeq" id="WP_262398193.1">
    <property type="nucleotide sequence ID" value="NZ_JACRTC010000007.1"/>
</dbReference>
<comment type="caution">
    <text evidence="7">The sequence shown here is derived from an EMBL/GenBank/DDBJ whole genome shotgun (WGS) entry which is preliminary data.</text>
</comment>
<evidence type="ECO:0000256" key="4">
    <source>
        <dbReference type="ARBA" id="ARBA00023136"/>
    </source>
</evidence>
<gene>
    <name evidence="7" type="ORF">H8709_09735</name>
</gene>
<keyword evidence="5" id="KW-0813">Transport</keyword>
<accession>A0A926EDK5</accession>
<dbReference type="GO" id="GO:0140359">
    <property type="term" value="F:ABC-type transporter activity"/>
    <property type="evidence" value="ECO:0007669"/>
    <property type="project" value="InterPro"/>
</dbReference>
<evidence type="ECO:0000313" key="7">
    <source>
        <dbReference type="EMBL" id="MBC8571103.1"/>
    </source>
</evidence>
<dbReference type="PROSITE" id="PS51012">
    <property type="entry name" value="ABC_TM2"/>
    <property type="match status" value="1"/>
</dbReference>
<evidence type="ECO:0000256" key="1">
    <source>
        <dbReference type="ARBA" id="ARBA00004141"/>
    </source>
</evidence>
<evidence type="ECO:0000313" key="8">
    <source>
        <dbReference type="Proteomes" id="UP000660861"/>
    </source>
</evidence>
<proteinExistence type="inferred from homology"/>
<sequence length="244" mass="26567">MKSLAFASRTRKEVTRDPLTLLFGIGFPVVLILLISLMKRSLPDMPNDVFGIQGFAPGMAVFGLSFISLFLGMLIAKDRDTSFLMRLFASPLKGSDYILGYSLPFLPIALLQGAVCFGTALFFGLTLNIHLLSGLLMLLPVSLLFIAMGLLLGSFFTYTQVGGISSILVNVAAWMSGTWFDLALVGGAFKTVCYLLPFAHAVDTVKYAIAGNYAAIGPHLLWVLGYATLLYTGAVWVFRRKMKN</sequence>
<reference evidence="7" key="1">
    <citation type="submission" date="2020-08" db="EMBL/GenBank/DDBJ databases">
        <title>Genome public.</title>
        <authorList>
            <person name="Liu C."/>
            <person name="Sun Q."/>
        </authorList>
    </citation>
    <scope>NUCLEOTIDE SEQUENCE</scope>
    <source>
        <strain evidence="7">NSJ-54</strain>
    </source>
</reference>
<feature type="domain" description="ABC transmembrane type-2" evidence="6">
    <location>
        <begin position="19"/>
        <end position="241"/>
    </location>
</feature>
<dbReference type="InterPro" id="IPR013525">
    <property type="entry name" value="ABC2_TM"/>
</dbReference>
<keyword evidence="4 5" id="KW-0472">Membrane</keyword>
<feature type="transmembrane region" description="Helical" evidence="5">
    <location>
        <begin position="97"/>
        <end position="123"/>
    </location>
</feature>
<keyword evidence="5" id="KW-1003">Cell membrane</keyword>
<dbReference type="InterPro" id="IPR000412">
    <property type="entry name" value="ABC_2_transport"/>
</dbReference>
<keyword evidence="8" id="KW-1185">Reference proteome</keyword>
<dbReference type="InterPro" id="IPR052902">
    <property type="entry name" value="ABC-2_transporter"/>
</dbReference>
<evidence type="ECO:0000256" key="3">
    <source>
        <dbReference type="ARBA" id="ARBA00022989"/>
    </source>
</evidence>
<dbReference type="Proteomes" id="UP000660861">
    <property type="component" value="Unassembled WGS sequence"/>
</dbReference>
<feature type="transmembrane region" description="Helical" evidence="5">
    <location>
        <begin position="50"/>
        <end position="76"/>
    </location>
</feature>
<dbReference type="PIRSF" id="PIRSF006648">
    <property type="entry name" value="DrrB"/>
    <property type="match status" value="1"/>
</dbReference>
<organism evidence="7 8">
    <name type="scientific">Zongyangia hominis</name>
    <dbReference type="NCBI Taxonomy" id="2763677"/>
    <lineage>
        <taxon>Bacteria</taxon>
        <taxon>Bacillati</taxon>
        <taxon>Bacillota</taxon>
        <taxon>Clostridia</taxon>
        <taxon>Eubacteriales</taxon>
        <taxon>Oscillospiraceae</taxon>
        <taxon>Zongyangia</taxon>
    </lineage>
</organism>
<feature type="transmembrane region" description="Helical" evidence="5">
    <location>
        <begin position="179"/>
        <end position="199"/>
    </location>
</feature>
<dbReference type="Pfam" id="PF01061">
    <property type="entry name" value="ABC2_membrane"/>
    <property type="match status" value="1"/>
</dbReference>
<dbReference type="EMBL" id="JACRTC010000007">
    <property type="protein sequence ID" value="MBC8571103.1"/>
    <property type="molecule type" value="Genomic_DNA"/>
</dbReference>
<comment type="subcellular location">
    <subcellularLocation>
        <location evidence="5">Cell membrane</location>
        <topology evidence="5">Multi-pass membrane protein</topology>
    </subcellularLocation>
    <subcellularLocation>
        <location evidence="1">Membrane</location>
        <topology evidence="1">Multi-pass membrane protein</topology>
    </subcellularLocation>
</comment>
<dbReference type="GO" id="GO:0043190">
    <property type="term" value="C:ATP-binding cassette (ABC) transporter complex"/>
    <property type="evidence" value="ECO:0007669"/>
    <property type="project" value="InterPro"/>
</dbReference>
<dbReference type="PANTHER" id="PTHR43027">
    <property type="entry name" value="DOXORUBICIN RESISTANCE ABC TRANSPORTER PERMEASE PROTEIN DRRC-RELATED"/>
    <property type="match status" value="1"/>
</dbReference>